<sequence>MFGWLRKLTGQGEPQNETTAEARVFDVDVPSPKSPITLPTELVNEAPQRPAAAPTPQPSAPVTPPAAAAPTPPAPQPVAAEPAPAAPRASEPADYVTPEPPTVAVPERPRATTRREAAEARRVAEPAATVPAPAEPQAVAAPAAPQVAEASVAAEQQVAPEQPVGHEQQSAAPQAELADDDFDALESAADEHDEHEHDEHEHAADECDDAPAQASRAGLIPTPSGRPAMPLSAHPNFAGLGLAPAPQQPPRMLDPVAALSPEAQRELLSLFDDLFGPRGRYRLEWRTARKPGDDAVFAEIMAADLVRRVQNAIADVAELERPEPLRAIERRKDDGEEFQRAS</sequence>
<accession>A0ABW5V0G7</accession>
<feature type="compositionally biased region" description="Basic and acidic residues" evidence="1">
    <location>
        <begin position="189"/>
        <end position="205"/>
    </location>
</feature>
<keyword evidence="3" id="KW-1185">Reference proteome</keyword>
<organism evidence="2 3">
    <name type="scientific">Gulosibacter faecalis</name>
    <dbReference type="NCBI Taxonomy" id="272240"/>
    <lineage>
        <taxon>Bacteria</taxon>
        <taxon>Bacillati</taxon>
        <taxon>Actinomycetota</taxon>
        <taxon>Actinomycetes</taxon>
        <taxon>Micrococcales</taxon>
        <taxon>Microbacteriaceae</taxon>
        <taxon>Gulosibacter</taxon>
    </lineage>
</organism>
<proteinExistence type="predicted"/>
<gene>
    <name evidence="2" type="ORF">ACFSW7_12205</name>
</gene>
<feature type="compositionally biased region" description="Pro residues" evidence="1">
    <location>
        <begin position="53"/>
        <end position="64"/>
    </location>
</feature>
<comment type="caution">
    <text evidence="2">The sequence shown here is derived from an EMBL/GenBank/DDBJ whole genome shotgun (WGS) entry which is preliminary data.</text>
</comment>
<feature type="region of interest" description="Disordered" evidence="1">
    <location>
        <begin position="1"/>
        <end position="253"/>
    </location>
</feature>
<dbReference type="RefSeq" id="WP_051082877.1">
    <property type="nucleotide sequence ID" value="NZ_JBHUNE010000009.1"/>
</dbReference>
<name>A0ABW5V0G7_9MICO</name>
<feature type="compositionally biased region" description="Basic and acidic residues" evidence="1">
    <location>
        <begin position="107"/>
        <end position="124"/>
    </location>
</feature>
<protein>
    <submittedName>
        <fullName evidence="2">Uncharacterized protein</fullName>
    </submittedName>
</protein>
<evidence type="ECO:0000256" key="1">
    <source>
        <dbReference type="SAM" id="MobiDB-lite"/>
    </source>
</evidence>
<dbReference type="Proteomes" id="UP001597492">
    <property type="component" value="Unassembled WGS sequence"/>
</dbReference>
<evidence type="ECO:0000313" key="2">
    <source>
        <dbReference type="EMBL" id="MFD2759138.1"/>
    </source>
</evidence>
<feature type="compositionally biased region" description="Low complexity" evidence="1">
    <location>
        <begin position="125"/>
        <end position="163"/>
    </location>
</feature>
<feature type="compositionally biased region" description="Low complexity" evidence="1">
    <location>
        <begin position="77"/>
        <end position="93"/>
    </location>
</feature>
<reference evidence="3" key="1">
    <citation type="journal article" date="2019" name="Int. J. Syst. Evol. Microbiol.">
        <title>The Global Catalogue of Microorganisms (GCM) 10K type strain sequencing project: providing services to taxonomists for standard genome sequencing and annotation.</title>
        <authorList>
            <consortium name="The Broad Institute Genomics Platform"/>
            <consortium name="The Broad Institute Genome Sequencing Center for Infectious Disease"/>
            <person name="Wu L."/>
            <person name="Ma J."/>
        </authorList>
    </citation>
    <scope>NUCLEOTIDE SEQUENCE [LARGE SCALE GENOMIC DNA]</scope>
    <source>
        <strain evidence="3">TISTR 1514</strain>
    </source>
</reference>
<feature type="region of interest" description="Disordered" evidence="1">
    <location>
        <begin position="323"/>
        <end position="342"/>
    </location>
</feature>
<dbReference type="EMBL" id="JBHUNE010000009">
    <property type="protein sequence ID" value="MFD2759138.1"/>
    <property type="molecule type" value="Genomic_DNA"/>
</dbReference>
<evidence type="ECO:0000313" key="3">
    <source>
        <dbReference type="Proteomes" id="UP001597492"/>
    </source>
</evidence>